<keyword evidence="1" id="KW-0812">Transmembrane</keyword>
<accession>U6SQQ6</accession>
<evidence type="ECO:0000313" key="2">
    <source>
        <dbReference type="EMBL" id="ERN53928.1"/>
    </source>
</evidence>
<feature type="transmembrane region" description="Helical" evidence="1">
    <location>
        <begin position="12"/>
        <end position="31"/>
    </location>
</feature>
<keyword evidence="1" id="KW-0472">Membrane</keyword>
<comment type="caution">
    <text evidence="2">The sequence shown here is derived from an EMBL/GenBank/DDBJ whole genome shotgun (WGS) entry which is preliminary data.</text>
</comment>
<evidence type="ECO:0000256" key="1">
    <source>
        <dbReference type="SAM" id="Phobius"/>
    </source>
</evidence>
<evidence type="ECO:0000313" key="3">
    <source>
        <dbReference type="Proteomes" id="UP000017170"/>
    </source>
</evidence>
<keyword evidence="1" id="KW-1133">Transmembrane helix</keyword>
<keyword evidence="3" id="KW-1185">Reference proteome</keyword>
<dbReference type="PATRIC" id="fig|1188261.3.peg.1260"/>
<feature type="transmembrane region" description="Helical" evidence="1">
    <location>
        <begin position="37"/>
        <end position="58"/>
    </location>
</feature>
<organism evidence="2 3">
    <name type="scientific">Alkalihalophilus marmarensis DSM 21297</name>
    <dbReference type="NCBI Taxonomy" id="1188261"/>
    <lineage>
        <taxon>Bacteria</taxon>
        <taxon>Bacillati</taxon>
        <taxon>Bacillota</taxon>
        <taxon>Bacilli</taxon>
        <taxon>Bacillales</taxon>
        <taxon>Bacillaceae</taxon>
        <taxon>Alkalihalophilus</taxon>
    </lineage>
</organism>
<dbReference type="EMBL" id="ATAE01000013">
    <property type="protein sequence ID" value="ERN53928.1"/>
    <property type="molecule type" value="Genomic_DNA"/>
</dbReference>
<reference evidence="2 3" key="1">
    <citation type="journal article" date="2013" name="Genome Announc.">
        <title>Genome Sequence of the Extreme Obligate Alkaliphile Bacillus marmarensis Strain DSM 21297.</title>
        <authorList>
            <person name="Wernick D.G."/>
            <person name="Choi K.Y."/>
            <person name="Tat C.A."/>
            <person name="Lafontaine Rivera J.G."/>
            <person name="Liao J.C."/>
        </authorList>
    </citation>
    <scope>NUCLEOTIDE SEQUENCE [LARGE SCALE GENOMIC DNA]</scope>
    <source>
        <strain evidence="2 3">DSM 21297</strain>
    </source>
</reference>
<gene>
    <name evidence="2" type="ORF">A33I_09375</name>
</gene>
<dbReference type="AlphaFoldDB" id="U6SQQ6"/>
<name>U6SQQ6_9BACI</name>
<proteinExistence type="predicted"/>
<sequence length="69" mass="7822">MFQKINHISRGFKVAFSIQTVLVVLLFVNHFTGVEGFIEAVVFYGVVLMFFVLAYLTYKDQSKAGKQGE</sequence>
<protein>
    <submittedName>
        <fullName evidence="2">Uncharacterized protein</fullName>
    </submittedName>
</protein>
<dbReference type="Proteomes" id="UP000017170">
    <property type="component" value="Unassembled WGS sequence"/>
</dbReference>
<dbReference type="RefSeq" id="WP_022627585.1">
    <property type="nucleotide sequence ID" value="NZ_ATAE01000013.1"/>
</dbReference>